<sequence>MKLKIEKIRKVLSDNKIFFEVIVATLLSFMAIKVSIEANRIADNQTKIMYEENLPQLEIRMTQEYNTQLKIYDNDVWLFFNRGGKLSDFDTKEYSFYRFTYRPDYDTLNIPLDSYLNMRGIITGESEGLVYQIDNNHHGAKEIVLRDSLSKFGYYDIDTYVAIYYKDIFDEKHEEFFQISPGINKINKQTWDRIEASYKGDKNRYSFPNLSAKNVVDMTRNNSR</sequence>
<dbReference type="Proteomes" id="UP001302222">
    <property type="component" value="Unassembled WGS sequence"/>
</dbReference>
<accession>A0ABU5SF27</accession>
<evidence type="ECO:0000313" key="1">
    <source>
        <dbReference type="EMBL" id="MEA5425881.1"/>
    </source>
</evidence>
<organism evidence="1 2">
    <name type="scientific">Arcicella lustrica</name>
    <dbReference type="NCBI Taxonomy" id="2984196"/>
    <lineage>
        <taxon>Bacteria</taxon>
        <taxon>Pseudomonadati</taxon>
        <taxon>Bacteroidota</taxon>
        <taxon>Cytophagia</taxon>
        <taxon>Cytophagales</taxon>
        <taxon>Flectobacillaceae</taxon>
        <taxon>Arcicella</taxon>
    </lineage>
</organism>
<dbReference type="EMBL" id="JAYGIM010000003">
    <property type="protein sequence ID" value="MEA5425881.1"/>
    <property type="molecule type" value="Genomic_DNA"/>
</dbReference>
<proteinExistence type="predicted"/>
<dbReference type="RefSeq" id="WP_323256516.1">
    <property type="nucleotide sequence ID" value="NZ_JAYGIM010000003.1"/>
</dbReference>
<protein>
    <submittedName>
        <fullName evidence="1">Uncharacterized protein</fullName>
    </submittedName>
</protein>
<name>A0ABU5SF27_9BACT</name>
<comment type="caution">
    <text evidence="1">The sequence shown here is derived from an EMBL/GenBank/DDBJ whole genome shotgun (WGS) entry which is preliminary data.</text>
</comment>
<gene>
    <name evidence="1" type="ORF">VB798_04805</name>
</gene>
<keyword evidence="2" id="KW-1185">Reference proteome</keyword>
<evidence type="ECO:0000313" key="2">
    <source>
        <dbReference type="Proteomes" id="UP001302222"/>
    </source>
</evidence>
<reference evidence="1 2" key="1">
    <citation type="submission" date="2023-12" db="EMBL/GenBank/DDBJ databases">
        <title>Novel species of the genus Arcicella isolated from rivers.</title>
        <authorList>
            <person name="Lu H."/>
        </authorList>
    </citation>
    <scope>NUCLEOTIDE SEQUENCE [LARGE SCALE GENOMIC DNA]</scope>
    <source>
        <strain evidence="1 2">DC25W</strain>
    </source>
</reference>